<evidence type="ECO:0000256" key="5">
    <source>
        <dbReference type="ARBA" id="ARBA00022989"/>
    </source>
</evidence>
<dbReference type="Gene3D" id="2.30.30.60">
    <property type="match status" value="1"/>
</dbReference>
<evidence type="ECO:0000256" key="1">
    <source>
        <dbReference type="ARBA" id="ARBA00004651"/>
    </source>
</evidence>
<evidence type="ECO:0000256" key="6">
    <source>
        <dbReference type="ARBA" id="ARBA00023136"/>
    </source>
</evidence>
<keyword evidence="5 7" id="KW-1133">Transmembrane helix</keyword>
<dbReference type="Proteomes" id="UP000187506">
    <property type="component" value="Chromosome"/>
</dbReference>
<dbReference type="GO" id="GO:0005886">
    <property type="term" value="C:plasma membrane"/>
    <property type="evidence" value="ECO:0007669"/>
    <property type="project" value="UniProtKB-SubCell"/>
</dbReference>
<dbReference type="InterPro" id="IPR011066">
    <property type="entry name" value="MscS_channel_C_sf"/>
</dbReference>
<dbReference type="InterPro" id="IPR023408">
    <property type="entry name" value="MscS_beta-dom_sf"/>
</dbReference>
<dbReference type="GO" id="GO:0008381">
    <property type="term" value="F:mechanosensitive monoatomic ion channel activity"/>
    <property type="evidence" value="ECO:0007669"/>
    <property type="project" value="InterPro"/>
</dbReference>
<dbReference type="SUPFAM" id="SSF82861">
    <property type="entry name" value="Mechanosensitive channel protein MscS (YggB), transmembrane region"/>
    <property type="match status" value="1"/>
</dbReference>
<keyword evidence="4 7" id="KW-0812">Transmembrane</keyword>
<keyword evidence="11" id="KW-1185">Reference proteome</keyword>
<feature type="domain" description="Mechanosensitive ion channel MscS" evidence="8">
    <location>
        <begin position="124"/>
        <end position="188"/>
    </location>
</feature>
<comment type="subcellular location">
    <subcellularLocation>
        <location evidence="1">Cell membrane</location>
        <topology evidence="1">Multi-pass membrane protein</topology>
    </subcellularLocation>
</comment>
<evidence type="ECO:0000256" key="2">
    <source>
        <dbReference type="ARBA" id="ARBA00008017"/>
    </source>
</evidence>
<protein>
    <submittedName>
        <fullName evidence="10">Mechanosensitive ion channel protein MscS</fullName>
    </submittedName>
</protein>
<dbReference type="InterPro" id="IPR006685">
    <property type="entry name" value="MscS_channel_2nd"/>
</dbReference>
<feature type="transmembrane region" description="Helical" evidence="7">
    <location>
        <begin position="71"/>
        <end position="95"/>
    </location>
</feature>
<dbReference type="InterPro" id="IPR011014">
    <property type="entry name" value="MscS_channel_TM-2"/>
</dbReference>
<dbReference type="EMBL" id="CP019352">
    <property type="protein sequence ID" value="APY00396.1"/>
    <property type="molecule type" value="Genomic_DNA"/>
</dbReference>
<dbReference type="RefSeq" id="WP_076733302.1">
    <property type="nucleotide sequence ID" value="NZ_CP019352.1"/>
</dbReference>
<dbReference type="Gene3D" id="3.30.70.100">
    <property type="match status" value="1"/>
</dbReference>
<dbReference type="InterPro" id="IPR010920">
    <property type="entry name" value="LSM_dom_sf"/>
</dbReference>
<dbReference type="InterPro" id="IPR049278">
    <property type="entry name" value="MS_channel_C"/>
</dbReference>
<sequence>MFLLFNLLPIYQDNNPTEVIINSIDTYYNKLLISLPRIALAIFIIVAGILISKLITNFYKRRFLKQAEDPLMARFLAQTIKITLIAIAIIIALQVAGLNGIATGLLTAVGGGAIVLGFAFQDIGKNFLAGIILAFSRPFNVNDTIMIDSHFGKVRALNFRYTHIKTSDGRDIYIPNSDVLTKPVENYTADGFYRNEFVVGIGYEDDIAKVKAIIINILKNHDGVVQDEEHESFVIENELGPSTINLKVFFWVHTVDYRVSSRVLRGEVIKKVIEALIEAKFILPGNITEIKLYGGQEDLPLKLKKDPKDRILDLEERNLAEKKKS</sequence>
<dbReference type="InterPro" id="IPR045275">
    <property type="entry name" value="MscS_archaea/bacteria_type"/>
</dbReference>
<dbReference type="SUPFAM" id="SSF50182">
    <property type="entry name" value="Sm-like ribonucleoproteins"/>
    <property type="match status" value="1"/>
</dbReference>
<evidence type="ECO:0000256" key="4">
    <source>
        <dbReference type="ARBA" id="ARBA00022692"/>
    </source>
</evidence>
<evidence type="ECO:0000256" key="7">
    <source>
        <dbReference type="SAM" id="Phobius"/>
    </source>
</evidence>
<dbReference type="PANTHER" id="PTHR30221:SF1">
    <property type="entry name" value="SMALL-CONDUCTANCE MECHANOSENSITIVE CHANNEL"/>
    <property type="match status" value="1"/>
</dbReference>
<evidence type="ECO:0000259" key="9">
    <source>
        <dbReference type="Pfam" id="PF21082"/>
    </source>
</evidence>
<comment type="similarity">
    <text evidence="2">Belongs to the MscS (TC 1.A.23) family.</text>
</comment>
<feature type="transmembrane region" description="Helical" evidence="7">
    <location>
        <begin position="101"/>
        <end position="120"/>
    </location>
</feature>
<evidence type="ECO:0000256" key="3">
    <source>
        <dbReference type="ARBA" id="ARBA00022475"/>
    </source>
</evidence>
<evidence type="ECO:0000313" key="11">
    <source>
        <dbReference type="Proteomes" id="UP000187506"/>
    </source>
</evidence>
<evidence type="ECO:0000259" key="8">
    <source>
        <dbReference type="Pfam" id="PF00924"/>
    </source>
</evidence>
<dbReference type="Gene3D" id="1.10.287.1260">
    <property type="match status" value="1"/>
</dbReference>
<feature type="transmembrane region" description="Helical" evidence="7">
    <location>
        <begin position="38"/>
        <end position="59"/>
    </location>
</feature>
<name>A0AAC9LKF0_9FLAO</name>
<dbReference type="PANTHER" id="PTHR30221">
    <property type="entry name" value="SMALL-CONDUCTANCE MECHANOSENSITIVE CHANNEL"/>
    <property type="match status" value="1"/>
</dbReference>
<feature type="domain" description="Mechanosensitive ion channel MscS C-terminal" evidence="9">
    <location>
        <begin position="196"/>
        <end position="277"/>
    </location>
</feature>
<keyword evidence="3" id="KW-1003">Cell membrane</keyword>
<evidence type="ECO:0000313" key="10">
    <source>
        <dbReference type="EMBL" id="APY00396.1"/>
    </source>
</evidence>
<organism evidence="10 11">
    <name type="scientific">Lacinutrix venerupis</name>
    <dbReference type="NCBI Taxonomy" id="1486034"/>
    <lineage>
        <taxon>Bacteria</taxon>
        <taxon>Pseudomonadati</taxon>
        <taxon>Bacteroidota</taxon>
        <taxon>Flavobacteriia</taxon>
        <taxon>Flavobacteriales</taxon>
        <taxon>Flavobacteriaceae</taxon>
        <taxon>Lacinutrix</taxon>
    </lineage>
</organism>
<dbReference type="Pfam" id="PF21082">
    <property type="entry name" value="MS_channel_3rd"/>
    <property type="match status" value="1"/>
</dbReference>
<dbReference type="KEGG" id="lvn:BWR22_08720"/>
<dbReference type="AlphaFoldDB" id="A0AAC9LKF0"/>
<gene>
    <name evidence="10" type="ORF">BWR22_08720</name>
</gene>
<reference evidence="10 11" key="1">
    <citation type="submission" date="2017-01" db="EMBL/GenBank/DDBJ databases">
        <title>Complete genome of Lacinutrix venerupis DOK2-8 isolated from seawater in Dokdo.</title>
        <authorList>
            <person name="Chi W.-J."/>
            <person name="Kim J.H."/>
        </authorList>
    </citation>
    <scope>NUCLEOTIDE SEQUENCE [LARGE SCALE GENOMIC DNA]</scope>
    <source>
        <strain evidence="10 11">DOK2-8</strain>
    </source>
</reference>
<dbReference type="Pfam" id="PF00924">
    <property type="entry name" value="MS_channel_2nd"/>
    <property type="match status" value="1"/>
</dbReference>
<accession>A0AAC9LKF0</accession>
<keyword evidence="6 7" id="KW-0472">Membrane</keyword>
<dbReference type="SUPFAM" id="SSF82689">
    <property type="entry name" value="Mechanosensitive channel protein MscS (YggB), C-terminal domain"/>
    <property type="match status" value="1"/>
</dbReference>
<proteinExistence type="inferred from homology"/>